<reference evidence="2 3" key="1">
    <citation type="journal article" date="2014" name="Genome Announc.">
        <title>The Complete Genome Sequence of Pseudomonas putida NBRC 14164T Confirms High Intraspecies Variation.</title>
        <authorList>
            <person name="Ohji S."/>
            <person name="Yamazoe A."/>
            <person name="Hosoyama A."/>
            <person name="Tsuchikane K."/>
            <person name="Ezaki T."/>
            <person name="Fujita N."/>
        </authorList>
    </citation>
    <scope>NUCLEOTIDE SEQUENCE [LARGE SCALE GENOMIC DNA]</scope>
    <source>
        <strain evidence="2 3">NBRC 14164</strain>
    </source>
</reference>
<evidence type="ECO:0000313" key="2">
    <source>
        <dbReference type="EMBL" id="BAN55829.1"/>
    </source>
</evidence>
<proteinExistence type="predicted"/>
<accession>A0ABM7EJH1</accession>
<keyword evidence="3" id="KW-1185">Reference proteome</keyword>
<dbReference type="Proteomes" id="UP000016702">
    <property type="component" value="Chromosome"/>
</dbReference>
<dbReference type="InterPro" id="IPR050194">
    <property type="entry name" value="Glycosyltransferase_grp1"/>
</dbReference>
<dbReference type="RefSeq" id="WP_016500988.1">
    <property type="nucleotide sequence ID" value="NC_021505.1"/>
</dbReference>
<dbReference type="PANTHER" id="PTHR45947">
    <property type="entry name" value="SULFOQUINOVOSYL TRANSFERASE SQD2"/>
    <property type="match status" value="1"/>
</dbReference>
<feature type="domain" description="Glycosyltransferase subfamily 4-like N-terminal" evidence="1">
    <location>
        <begin position="23"/>
        <end position="180"/>
    </location>
</feature>
<dbReference type="Gene3D" id="3.40.50.2000">
    <property type="entry name" value="Glycogen Phosphorylase B"/>
    <property type="match status" value="2"/>
</dbReference>
<dbReference type="SUPFAM" id="SSF53756">
    <property type="entry name" value="UDP-Glycosyltransferase/glycogen phosphorylase"/>
    <property type="match status" value="1"/>
</dbReference>
<protein>
    <submittedName>
        <fullName evidence="2">Glycosyltransferase</fullName>
    </submittedName>
</protein>
<dbReference type="Pfam" id="PF13692">
    <property type="entry name" value="Glyco_trans_1_4"/>
    <property type="match status" value="1"/>
</dbReference>
<name>A0ABM7EJH1_PSEPU</name>
<dbReference type="EMBL" id="AP013070">
    <property type="protein sequence ID" value="BAN55829.1"/>
    <property type="molecule type" value="Genomic_DNA"/>
</dbReference>
<sequence>MTTRILLLSFYYPPDLSAGSFRAEALVNALRTELGDHVDIEVVTTQPNRYHSFTANAVSIERSPLLTIRRIDVPAHRSGIRDQALAFASFAFNALKITRKKKYDLVFATSSRLMTASLGALIAKRNGCGLYLDIRDILVDTLRELLPSRWGQLSASIFSRIERWTIKQATRVNLISPGFLPYFNTRYPGREFTLYTNGVDELFINHPQAPQLPALQTRSERLQVVYAGNIGTGQGLDQILPELAKRLNDKVDFHLIGAGSALESLRKALARAEVENVRISPPMKRDKLLRVYHQADVLFLHLNNLKAFRRVLPSKLFEYAATDKPIWGGLSGYASRFAQKRIKNVALFPPCDVDAAIEALQGLALQKISRLEFVQQYSRTAIKKRMALDVLQISPKYIAHSSRARLGISTEHNHLLATTEKPAKVSSLN</sequence>
<dbReference type="GeneID" id="45525465"/>
<dbReference type="InterPro" id="IPR028098">
    <property type="entry name" value="Glyco_trans_4-like_N"/>
</dbReference>
<dbReference type="Pfam" id="PF13579">
    <property type="entry name" value="Glyco_trans_4_4"/>
    <property type="match status" value="1"/>
</dbReference>
<organism evidence="2 3">
    <name type="scientific">Pseudomonas putida NBRC 14164</name>
    <dbReference type="NCBI Taxonomy" id="1211579"/>
    <lineage>
        <taxon>Bacteria</taxon>
        <taxon>Pseudomonadati</taxon>
        <taxon>Pseudomonadota</taxon>
        <taxon>Gammaproteobacteria</taxon>
        <taxon>Pseudomonadales</taxon>
        <taxon>Pseudomonadaceae</taxon>
        <taxon>Pseudomonas</taxon>
    </lineage>
</organism>
<evidence type="ECO:0000313" key="3">
    <source>
        <dbReference type="Proteomes" id="UP000016702"/>
    </source>
</evidence>
<gene>
    <name evidence="2" type="ORF">PP4_39760</name>
</gene>
<dbReference type="PANTHER" id="PTHR45947:SF3">
    <property type="entry name" value="SULFOQUINOVOSYL TRANSFERASE SQD2"/>
    <property type="match status" value="1"/>
</dbReference>
<evidence type="ECO:0000259" key="1">
    <source>
        <dbReference type="Pfam" id="PF13579"/>
    </source>
</evidence>
<dbReference type="CDD" id="cd03794">
    <property type="entry name" value="GT4_WbuB-like"/>
    <property type="match status" value="1"/>
</dbReference>